<accession>A0A9W9WHZ6</accession>
<feature type="region of interest" description="Disordered" evidence="1">
    <location>
        <begin position="29"/>
        <end position="81"/>
    </location>
</feature>
<dbReference type="Proteomes" id="UP001147760">
    <property type="component" value="Unassembled WGS sequence"/>
</dbReference>
<evidence type="ECO:0000313" key="3">
    <source>
        <dbReference type="EMBL" id="KAJ5465389.1"/>
    </source>
</evidence>
<keyword evidence="4" id="KW-1185">Reference proteome</keyword>
<protein>
    <submittedName>
        <fullName evidence="3">Uncharacterized protein</fullName>
    </submittedName>
</protein>
<evidence type="ECO:0000256" key="1">
    <source>
        <dbReference type="SAM" id="MobiDB-lite"/>
    </source>
</evidence>
<feature type="signal peptide" evidence="2">
    <location>
        <begin position="1"/>
        <end position="20"/>
    </location>
</feature>
<reference evidence="3" key="2">
    <citation type="journal article" date="2023" name="IMA Fungus">
        <title>Comparative genomic study of the Penicillium genus elucidates a diverse pangenome and 15 lateral gene transfer events.</title>
        <authorList>
            <person name="Petersen C."/>
            <person name="Sorensen T."/>
            <person name="Nielsen M.R."/>
            <person name="Sondergaard T.E."/>
            <person name="Sorensen J.L."/>
            <person name="Fitzpatrick D.A."/>
            <person name="Frisvad J.C."/>
            <person name="Nielsen K.L."/>
        </authorList>
    </citation>
    <scope>NUCLEOTIDE SEQUENCE</scope>
    <source>
        <strain evidence="3">IBT 17660</strain>
    </source>
</reference>
<evidence type="ECO:0000256" key="2">
    <source>
        <dbReference type="SAM" id="SignalP"/>
    </source>
</evidence>
<feature type="chain" id="PRO_5040735400" evidence="2">
    <location>
        <begin position="21"/>
        <end position="107"/>
    </location>
</feature>
<feature type="compositionally biased region" description="Polar residues" evidence="1">
    <location>
        <begin position="32"/>
        <end position="42"/>
    </location>
</feature>
<name>A0A9W9WHZ6_9EURO</name>
<organism evidence="3 4">
    <name type="scientific">Penicillium desertorum</name>
    <dbReference type="NCBI Taxonomy" id="1303715"/>
    <lineage>
        <taxon>Eukaryota</taxon>
        <taxon>Fungi</taxon>
        <taxon>Dikarya</taxon>
        <taxon>Ascomycota</taxon>
        <taxon>Pezizomycotina</taxon>
        <taxon>Eurotiomycetes</taxon>
        <taxon>Eurotiomycetidae</taxon>
        <taxon>Eurotiales</taxon>
        <taxon>Aspergillaceae</taxon>
        <taxon>Penicillium</taxon>
    </lineage>
</organism>
<dbReference type="AlphaFoldDB" id="A0A9W9WHZ6"/>
<sequence length="107" mass="11584">MYRHPARNVSFLLIFPGVLAFCMISEERDQQRIQPPKSNLATLMTPALPRQPAHTPPPSNATGPGAQATPIQPLPRPMPVSQAQHPLLTQQPVLDIVYKGSGVGMIG</sequence>
<dbReference type="EMBL" id="JAPWDO010000006">
    <property type="protein sequence ID" value="KAJ5465389.1"/>
    <property type="molecule type" value="Genomic_DNA"/>
</dbReference>
<keyword evidence="2" id="KW-0732">Signal</keyword>
<evidence type="ECO:0000313" key="4">
    <source>
        <dbReference type="Proteomes" id="UP001147760"/>
    </source>
</evidence>
<proteinExistence type="predicted"/>
<gene>
    <name evidence="3" type="ORF">N7530_009176</name>
</gene>
<comment type="caution">
    <text evidence="3">The sequence shown here is derived from an EMBL/GenBank/DDBJ whole genome shotgun (WGS) entry which is preliminary data.</text>
</comment>
<reference evidence="3" key="1">
    <citation type="submission" date="2022-12" db="EMBL/GenBank/DDBJ databases">
        <authorList>
            <person name="Petersen C."/>
        </authorList>
    </citation>
    <scope>NUCLEOTIDE SEQUENCE</scope>
    <source>
        <strain evidence="3">IBT 17660</strain>
    </source>
</reference>